<dbReference type="EMBL" id="JAUSVX010000010">
    <property type="protein sequence ID" value="MDQ0471749.1"/>
    <property type="molecule type" value="Genomic_DNA"/>
</dbReference>
<reference evidence="2 3" key="1">
    <citation type="submission" date="2023-07" db="EMBL/GenBank/DDBJ databases">
        <title>Genomic Encyclopedia of Type Strains, Phase IV (KMG-IV): sequencing the most valuable type-strain genomes for metagenomic binning, comparative biology and taxonomic classification.</title>
        <authorList>
            <person name="Goeker M."/>
        </authorList>
    </citation>
    <scope>NUCLEOTIDE SEQUENCE [LARGE SCALE GENOMIC DNA]</scope>
    <source>
        <strain evidence="2 3">DSM 19619</strain>
    </source>
</reference>
<dbReference type="Gene3D" id="3.30.360.10">
    <property type="entry name" value="Dihydrodipicolinate Reductase, domain 2"/>
    <property type="match status" value="1"/>
</dbReference>
<evidence type="ECO:0000313" key="3">
    <source>
        <dbReference type="Proteomes" id="UP001242480"/>
    </source>
</evidence>
<dbReference type="PANTHER" id="PTHR43818">
    <property type="entry name" value="BCDNA.GH03377"/>
    <property type="match status" value="1"/>
</dbReference>
<proteinExistence type="predicted"/>
<dbReference type="Gene3D" id="3.40.50.720">
    <property type="entry name" value="NAD(P)-binding Rossmann-like Domain"/>
    <property type="match status" value="1"/>
</dbReference>
<dbReference type="InterPro" id="IPR000683">
    <property type="entry name" value="Gfo/Idh/MocA-like_OxRdtase_N"/>
</dbReference>
<comment type="caution">
    <text evidence="2">The sequence shown here is derived from an EMBL/GenBank/DDBJ whole genome shotgun (WGS) entry which is preliminary data.</text>
</comment>
<name>A0ABU0JEP4_9HYPH</name>
<dbReference type="InterPro" id="IPR036291">
    <property type="entry name" value="NAD(P)-bd_dom_sf"/>
</dbReference>
<dbReference type="RefSeq" id="WP_307277444.1">
    <property type="nucleotide sequence ID" value="NZ_JAUSVX010000010.1"/>
</dbReference>
<protein>
    <submittedName>
        <fullName evidence="2">D-galactose 1-dehydrogenase</fullName>
        <ecNumber evidence="2">1.1.1.48</ecNumber>
    </submittedName>
</protein>
<organism evidence="2 3">
    <name type="scientific">Labrys wisconsinensis</name>
    <dbReference type="NCBI Taxonomy" id="425677"/>
    <lineage>
        <taxon>Bacteria</taxon>
        <taxon>Pseudomonadati</taxon>
        <taxon>Pseudomonadota</taxon>
        <taxon>Alphaproteobacteria</taxon>
        <taxon>Hyphomicrobiales</taxon>
        <taxon>Xanthobacteraceae</taxon>
        <taxon>Labrys</taxon>
    </lineage>
</organism>
<keyword evidence="3" id="KW-1185">Reference proteome</keyword>
<dbReference type="GO" id="GO:0019151">
    <property type="term" value="F:galactose 1-dehydrogenase activity"/>
    <property type="evidence" value="ECO:0007669"/>
    <property type="project" value="UniProtKB-EC"/>
</dbReference>
<accession>A0ABU0JEP4</accession>
<dbReference type="PANTHER" id="PTHR43818:SF7">
    <property type="entry name" value="DEHYDROGENASE"/>
    <property type="match status" value="1"/>
</dbReference>
<evidence type="ECO:0000259" key="1">
    <source>
        <dbReference type="Pfam" id="PF01408"/>
    </source>
</evidence>
<dbReference type="Pfam" id="PF01408">
    <property type="entry name" value="GFO_IDH_MocA"/>
    <property type="match status" value="1"/>
</dbReference>
<gene>
    <name evidence="2" type="ORF">QO011_004776</name>
</gene>
<feature type="domain" description="Gfo/Idh/MocA-like oxidoreductase N-terminal" evidence="1">
    <location>
        <begin position="5"/>
        <end position="115"/>
    </location>
</feature>
<dbReference type="EC" id="1.1.1.48" evidence="2"/>
<evidence type="ECO:0000313" key="2">
    <source>
        <dbReference type="EMBL" id="MDQ0471749.1"/>
    </source>
</evidence>
<dbReference type="InterPro" id="IPR050463">
    <property type="entry name" value="Gfo/Idh/MocA_oxidrdct_glycsds"/>
</dbReference>
<sequence length="313" mass="33892">MAPYRIAVIGLGKIAQDQHLPVIAANPGFELAAVVSQRGLGVPGVPTFRTPAELYAAVPDLVAVSVCTPPDARTAIAREALDAGKHVLLEKPPATTLSEVEALTAVAGRRQRLLFATWHSRFNPAVAEARRLLEGRTIRRLDVQWKEDVRHWHPGQDWVWQAGGFGVFDPGINALSIVTEIVPSPLSVAKADLTFPSNSDTPIAATLAFTCLEGPEEASLSASFDWRQEGEQTWTIEIETADGTLLALHEGGTRLVINGEPGVSAPSEEYQRIYAHWAELLAAGRSDVDVAPLRLVADAFLVGRRHDTAAFHW</sequence>
<dbReference type="Proteomes" id="UP001242480">
    <property type="component" value="Unassembled WGS sequence"/>
</dbReference>
<keyword evidence="2" id="KW-0560">Oxidoreductase</keyword>
<dbReference type="SUPFAM" id="SSF51735">
    <property type="entry name" value="NAD(P)-binding Rossmann-fold domains"/>
    <property type="match status" value="1"/>
</dbReference>